<reference evidence="1 2" key="1">
    <citation type="journal article" date="2019" name="Sci. Rep.">
        <title>Orb-weaving spider Araneus ventricosus genome elucidates the spidroin gene catalogue.</title>
        <authorList>
            <person name="Kono N."/>
            <person name="Nakamura H."/>
            <person name="Ohtoshi R."/>
            <person name="Moran D.A.P."/>
            <person name="Shinohara A."/>
            <person name="Yoshida Y."/>
            <person name="Fujiwara M."/>
            <person name="Mori M."/>
            <person name="Tomita M."/>
            <person name="Arakawa K."/>
        </authorList>
    </citation>
    <scope>NUCLEOTIDE SEQUENCE [LARGE SCALE GENOMIC DNA]</scope>
</reference>
<dbReference type="Gene3D" id="3.30.420.10">
    <property type="entry name" value="Ribonuclease H-like superfamily/Ribonuclease H"/>
    <property type="match status" value="1"/>
</dbReference>
<dbReference type="OrthoDB" id="8056906at2759"/>
<dbReference type="Proteomes" id="UP000499080">
    <property type="component" value="Unassembled WGS sequence"/>
</dbReference>
<gene>
    <name evidence="1" type="ORF">AVEN_71984_1</name>
</gene>
<dbReference type="InterPro" id="IPR036397">
    <property type="entry name" value="RNaseH_sf"/>
</dbReference>
<dbReference type="AlphaFoldDB" id="A0A4Y2DD86"/>
<comment type="caution">
    <text evidence="1">The sequence shown here is derived from an EMBL/GenBank/DDBJ whole genome shotgun (WGS) entry which is preliminary data.</text>
</comment>
<evidence type="ECO:0000313" key="1">
    <source>
        <dbReference type="EMBL" id="GBM14700.1"/>
    </source>
</evidence>
<dbReference type="EMBL" id="BGPR01000347">
    <property type="protein sequence ID" value="GBM14700.1"/>
    <property type="molecule type" value="Genomic_DNA"/>
</dbReference>
<proteinExistence type="predicted"/>
<name>A0A4Y2DD86_ARAVE</name>
<sequence>MRPISAYRCRRNPPPRAEQRVTAICTSPSLGNVARPGAFSGAGTDGTQNRRGGMRRVGILLLHDNARPHAVLLTQQLLQRFYGSWKVFDPPTCNPDLASSDYHLSQHL</sequence>
<evidence type="ECO:0000313" key="2">
    <source>
        <dbReference type="Proteomes" id="UP000499080"/>
    </source>
</evidence>
<accession>A0A4Y2DD86</accession>
<keyword evidence="2" id="KW-1185">Reference proteome</keyword>
<organism evidence="1 2">
    <name type="scientific">Araneus ventricosus</name>
    <name type="common">Orbweaver spider</name>
    <name type="synonym">Epeira ventricosa</name>
    <dbReference type="NCBI Taxonomy" id="182803"/>
    <lineage>
        <taxon>Eukaryota</taxon>
        <taxon>Metazoa</taxon>
        <taxon>Ecdysozoa</taxon>
        <taxon>Arthropoda</taxon>
        <taxon>Chelicerata</taxon>
        <taxon>Arachnida</taxon>
        <taxon>Araneae</taxon>
        <taxon>Araneomorphae</taxon>
        <taxon>Entelegynae</taxon>
        <taxon>Araneoidea</taxon>
        <taxon>Araneidae</taxon>
        <taxon>Araneus</taxon>
    </lineage>
</organism>
<dbReference type="GO" id="GO:0003676">
    <property type="term" value="F:nucleic acid binding"/>
    <property type="evidence" value="ECO:0007669"/>
    <property type="project" value="InterPro"/>
</dbReference>
<protein>
    <recommendedName>
        <fullName evidence="3">Histone-lysine N-methyltransferase SETMAR</fullName>
    </recommendedName>
</protein>
<evidence type="ECO:0008006" key="3">
    <source>
        <dbReference type="Google" id="ProtNLM"/>
    </source>
</evidence>